<protein>
    <recommendedName>
        <fullName evidence="2">Secretion system C-terminal sorting domain-containing protein</fullName>
    </recommendedName>
</protein>
<gene>
    <name evidence="3" type="ORF">BBI01_07490</name>
</gene>
<evidence type="ECO:0000313" key="3">
    <source>
        <dbReference type="EMBL" id="OCA71991.1"/>
    </source>
</evidence>
<dbReference type="AlphaFoldDB" id="A0A1B8ZK57"/>
<dbReference type="Pfam" id="PF18962">
    <property type="entry name" value="Por_Secre_tail"/>
    <property type="match status" value="1"/>
</dbReference>
<dbReference type="EMBL" id="MAYH01000023">
    <property type="protein sequence ID" value="OCA71991.1"/>
    <property type="molecule type" value="Genomic_DNA"/>
</dbReference>
<evidence type="ECO:0000256" key="1">
    <source>
        <dbReference type="ARBA" id="ARBA00022729"/>
    </source>
</evidence>
<comment type="caution">
    <text evidence="3">The sequence shown here is derived from an EMBL/GenBank/DDBJ whole genome shotgun (WGS) entry which is preliminary data.</text>
</comment>
<organism evidence="3 4">
    <name type="scientific">Chryseobacterium artocarpi</name>
    <dbReference type="NCBI Taxonomy" id="1414727"/>
    <lineage>
        <taxon>Bacteria</taxon>
        <taxon>Pseudomonadati</taxon>
        <taxon>Bacteroidota</taxon>
        <taxon>Flavobacteriia</taxon>
        <taxon>Flavobacteriales</taxon>
        <taxon>Weeksellaceae</taxon>
        <taxon>Chryseobacterium group</taxon>
        <taxon>Chryseobacterium</taxon>
    </lineage>
</organism>
<name>A0A1B8ZK57_9FLAO</name>
<reference evidence="3 4" key="1">
    <citation type="submission" date="2016-07" db="EMBL/GenBank/DDBJ databases">
        <authorList>
            <person name="Jeong J.-J."/>
            <person name="Kim D.W."/>
            <person name="Sang M.K."/>
            <person name="Choi I.-G."/>
            <person name="Kim K.D."/>
        </authorList>
    </citation>
    <scope>NUCLEOTIDE SEQUENCE [LARGE SCALE GENOMIC DNA]</scope>
    <source>
        <strain evidence="3 4">UTM-3</strain>
    </source>
</reference>
<dbReference type="Proteomes" id="UP000092651">
    <property type="component" value="Unassembled WGS sequence"/>
</dbReference>
<keyword evidence="1" id="KW-0732">Signal</keyword>
<dbReference type="OrthoDB" id="1268820at2"/>
<accession>A0A1B8ZK57</accession>
<evidence type="ECO:0000259" key="2">
    <source>
        <dbReference type="Pfam" id="PF18962"/>
    </source>
</evidence>
<keyword evidence="4" id="KW-1185">Reference proteome</keyword>
<dbReference type="InterPro" id="IPR026444">
    <property type="entry name" value="Secre_tail"/>
</dbReference>
<evidence type="ECO:0000313" key="4">
    <source>
        <dbReference type="Proteomes" id="UP000092651"/>
    </source>
</evidence>
<proteinExistence type="predicted"/>
<sequence>MKKLLLSTAFVVTGLMFGQQITLENTFATGERAFAFAKGTDMVYVNLVNGTNTLKIYNSSFTLIKTVNIPVPTDYIASLWYDSGQSSYPISKNIFNTDDKLEFLVAVGKYSTTTHRKLILMNEDGLLIKDFNPDITVSYSGEYSVFHDPVSNTNKIMIENETANDQSIYTVFGLPTTVLATKEIQNTAKLAAFPIPASKTLTITNPGNGSNKVEVYDMTGKIVLNKSFGTSDSMVSIDVENLTKGTYFYKIGNLNAKFIKN</sequence>
<dbReference type="NCBIfam" id="TIGR04183">
    <property type="entry name" value="Por_Secre_tail"/>
    <property type="match status" value="1"/>
</dbReference>
<feature type="domain" description="Secretion system C-terminal sorting" evidence="2">
    <location>
        <begin position="193"/>
        <end position="259"/>
    </location>
</feature>
<dbReference type="RefSeq" id="WP_065394223.1">
    <property type="nucleotide sequence ID" value="NZ_MAYH01000023.1"/>
</dbReference>